<dbReference type="RefSeq" id="WP_229859288.1">
    <property type="nucleotide sequence ID" value="NZ_BMVW01000009.1"/>
</dbReference>
<reference evidence="2" key="1">
    <citation type="journal article" date="2014" name="Int. J. Syst. Evol. Microbiol.">
        <title>Complete genome sequence of Corynebacterium casei LMG S-19264T (=DSM 44701T), isolated from a smear-ripened cheese.</title>
        <authorList>
            <consortium name="US DOE Joint Genome Institute (JGI-PGF)"/>
            <person name="Walter F."/>
            <person name="Albersmeier A."/>
            <person name="Kalinowski J."/>
            <person name="Ruckert C."/>
        </authorList>
    </citation>
    <scope>NUCLEOTIDE SEQUENCE</scope>
    <source>
        <strain evidence="2">JCM 4815</strain>
    </source>
</reference>
<reference evidence="2" key="2">
    <citation type="submission" date="2020-09" db="EMBL/GenBank/DDBJ databases">
        <authorList>
            <person name="Sun Q."/>
            <person name="Ohkuma M."/>
        </authorList>
    </citation>
    <scope>NUCLEOTIDE SEQUENCE</scope>
    <source>
        <strain evidence="2">JCM 4815</strain>
    </source>
</reference>
<sequence length="94" mass="10361">MRNSSANIQGGTVLHVLTGNLSHQIEHHLFPDLPSNRYAEIAPRVHDVLTAHGIPYTTGPLLKQYASTWARICRMALPNLQRTAPARPRGEDAA</sequence>
<dbReference type="InterPro" id="IPR012171">
    <property type="entry name" value="Fatty_acid_desaturase"/>
</dbReference>
<dbReference type="EMBL" id="BMVW01000009">
    <property type="protein sequence ID" value="GGZ20946.1"/>
    <property type="molecule type" value="Genomic_DNA"/>
</dbReference>
<proteinExistence type="predicted"/>
<evidence type="ECO:0000313" key="3">
    <source>
        <dbReference type="Proteomes" id="UP000622166"/>
    </source>
</evidence>
<accession>A0A918PT02</accession>
<keyword evidence="3" id="KW-1185">Reference proteome</keyword>
<dbReference type="PANTHER" id="PTHR19353:SF19">
    <property type="entry name" value="DELTA(5) FATTY ACID DESATURASE C-RELATED"/>
    <property type="match status" value="1"/>
</dbReference>
<dbReference type="PANTHER" id="PTHR19353">
    <property type="entry name" value="FATTY ACID DESATURASE 2"/>
    <property type="match status" value="1"/>
</dbReference>
<dbReference type="InterPro" id="IPR005804">
    <property type="entry name" value="FA_desaturase_dom"/>
</dbReference>
<dbReference type="GO" id="GO:0016020">
    <property type="term" value="C:membrane"/>
    <property type="evidence" value="ECO:0007669"/>
    <property type="project" value="TreeGrafter"/>
</dbReference>
<dbReference type="GO" id="GO:0016717">
    <property type="term" value="F:oxidoreductase activity, acting on paired donors, with oxidation of a pair of donors resulting in the reduction of molecular oxygen to two molecules of water"/>
    <property type="evidence" value="ECO:0007669"/>
    <property type="project" value="TreeGrafter"/>
</dbReference>
<gene>
    <name evidence="2" type="ORF">GCM10010365_46610</name>
</gene>
<dbReference type="GO" id="GO:0008610">
    <property type="term" value="P:lipid biosynthetic process"/>
    <property type="evidence" value="ECO:0007669"/>
    <property type="project" value="UniProtKB-ARBA"/>
</dbReference>
<name>A0A918PT02_9ACTN</name>
<feature type="domain" description="Fatty acid desaturase" evidence="1">
    <location>
        <begin position="6"/>
        <end position="58"/>
    </location>
</feature>
<comment type="caution">
    <text evidence="2">The sequence shown here is derived from an EMBL/GenBank/DDBJ whole genome shotgun (WGS) entry which is preliminary data.</text>
</comment>
<evidence type="ECO:0000259" key="1">
    <source>
        <dbReference type="Pfam" id="PF00487"/>
    </source>
</evidence>
<evidence type="ECO:0000313" key="2">
    <source>
        <dbReference type="EMBL" id="GGZ20946.1"/>
    </source>
</evidence>
<protein>
    <recommendedName>
        <fullName evidence="1">Fatty acid desaturase domain-containing protein</fullName>
    </recommendedName>
</protein>
<organism evidence="2 3">
    <name type="scientific">Streptomyces poonensis</name>
    <dbReference type="NCBI Taxonomy" id="68255"/>
    <lineage>
        <taxon>Bacteria</taxon>
        <taxon>Bacillati</taxon>
        <taxon>Actinomycetota</taxon>
        <taxon>Actinomycetes</taxon>
        <taxon>Kitasatosporales</taxon>
        <taxon>Streptomycetaceae</taxon>
        <taxon>Streptomyces</taxon>
    </lineage>
</organism>
<dbReference type="Pfam" id="PF00487">
    <property type="entry name" value="FA_desaturase"/>
    <property type="match status" value="1"/>
</dbReference>
<dbReference type="AlphaFoldDB" id="A0A918PT02"/>
<dbReference type="Proteomes" id="UP000622166">
    <property type="component" value="Unassembled WGS sequence"/>
</dbReference>